<dbReference type="InterPro" id="IPR029008">
    <property type="entry name" value="EMC6-like"/>
</dbReference>
<evidence type="ECO:0000256" key="5">
    <source>
        <dbReference type="ARBA" id="ARBA00022989"/>
    </source>
</evidence>
<dbReference type="InterPro" id="IPR010742">
    <property type="entry name" value="RCAF1"/>
</dbReference>
<evidence type="ECO:0000256" key="2">
    <source>
        <dbReference type="ARBA" id="ARBA00009436"/>
    </source>
</evidence>
<dbReference type="GO" id="GO:0097250">
    <property type="term" value="P:mitochondrial respirasome assembly"/>
    <property type="evidence" value="ECO:0007669"/>
    <property type="project" value="InterPro"/>
</dbReference>
<keyword evidence="4" id="KW-0256">Endoplasmic reticulum</keyword>
<reference evidence="8" key="1">
    <citation type="submission" date="2022-07" db="EMBL/GenBank/DDBJ databases">
        <title>Phylogenomic reconstructions and comparative analyses of Kickxellomycotina fungi.</title>
        <authorList>
            <person name="Reynolds N.K."/>
            <person name="Stajich J.E."/>
            <person name="Barry K."/>
            <person name="Grigoriev I.V."/>
            <person name="Crous P."/>
            <person name="Smith M.E."/>
        </authorList>
    </citation>
    <scope>NUCLEOTIDE SEQUENCE</scope>
    <source>
        <strain evidence="8">CBS 109367</strain>
    </source>
</reference>
<feature type="transmembrane region" description="Helical" evidence="7">
    <location>
        <begin position="91"/>
        <end position="113"/>
    </location>
</feature>
<comment type="caution">
    <text evidence="8">The sequence shown here is derived from an EMBL/GenBank/DDBJ whole genome shotgun (WGS) entry which is preliminary data.</text>
</comment>
<evidence type="ECO:0000256" key="7">
    <source>
        <dbReference type="SAM" id="Phobius"/>
    </source>
</evidence>
<evidence type="ECO:0000256" key="1">
    <source>
        <dbReference type="ARBA" id="ARBA00004477"/>
    </source>
</evidence>
<dbReference type="PANTHER" id="PTHR12906:SF0">
    <property type="entry name" value="GEL COMPLEX SUBUNIT OPTI"/>
    <property type="match status" value="1"/>
</dbReference>
<comment type="similarity">
    <text evidence="2">Belongs to the EMC6 family.</text>
</comment>
<keyword evidence="9" id="KW-1185">Reference proteome</keyword>
<keyword evidence="5 7" id="KW-1133">Transmembrane helix</keyword>
<evidence type="ECO:0000256" key="4">
    <source>
        <dbReference type="ARBA" id="ARBA00022824"/>
    </source>
</evidence>
<gene>
    <name evidence="8" type="ORF">IWW39_002252</name>
</gene>
<dbReference type="GO" id="GO:0005739">
    <property type="term" value="C:mitochondrion"/>
    <property type="evidence" value="ECO:0007669"/>
    <property type="project" value="GOC"/>
</dbReference>
<organism evidence="8 9">
    <name type="scientific">Coemansia spiralis</name>
    <dbReference type="NCBI Taxonomy" id="417178"/>
    <lineage>
        <taxon>Eukaryota</taxon>
        <taxon>Fungi</taxon>
        <taxon>Fungi incertae sedis</taxon>
        <taxon>Zoopagomycota</taxon>
        <taxon>Kickxellomycotina</taxon>
        <taxon>Kickxellomycetes</taxon>
        <taxon>Kickxellales</taxon>
        <taxon>Kickxellaceae</taxon>
        <taxon>Coemansia</taxon>
    </lineage>
</organism>
<dbReference type="Proteomes" id="UP001151516">
    <property type="component" value="Unassembled WGS sequence"/>
</dbReference>
<protein>
    <recommendedName>
        <fullName evidence="10">Rab5-interacting protein</fullName>
    </recommendedName>
</protein>
<evidence type="ECO:0000313" key="8">
    <source>
        <dbReference type="EMBL" id="KAJ2688423.1"/>
    </source>
</evidence>
<dbReference type="OrthoDB" id="286395at2759"/>
<evidence type="ECO:0000313" key="9">
    <source>
        <dbReference type="Proteomes" id="UP001151516"/>
    </source>
</evidence>
<dbReference type="GO" id="GO:0005789">
    <property type="term" value="C:endoplasmic reticulum membrane"/>
    <property type="evidence" value="ECO:0007669"/>
    <property type="project" value="UniProtKB-SubCell"/>
</dbReference>
<keyword evidence="3 7" id="KW-0812">Transmembrane</keyword>
<evidence type="ECO:0000256" key="6">
    <source>
        <dbReference type="ARBA" id="ARBA00023136"/>
    </source>
</evidence>
<comment type="subcellular location">
    <subcellularLocation>
        <location evidence="1">Endoplasmic reticulum membrane</location>
        <topology evidence="1">Multi-pass membrane protein</topology>
    </subcellularLocation>
</comment>
<feature type="transmembrane region" description="Helical" evidence="7">
    <location>
        <begin position="58"/>
        <end position="79"/>
    </location>
</feature>
<dbReference type="PANTHER" id="PTHR12906">
    <property type="entry name" value="PROTEIN C20ORF24 RAB5-INTERACTING PROTEIN"/>
    <property type="match status" value="1"/>
</dbReference>
<sequence length="115" mass="12752">MTDKLSSKRRSVWEKAFLRDEEWRKEELREVVFWLIAALSLVLGLAFGVAGFRGLPCFVSFFIGVVTLPSVYWTSFLGLDDADFGGKMEILGDSVGTGAAIFVLAWVGTFTIFCA</sequence>
<dbReference type="AlphaFoldDB" id="A0A9W8L4Q1"/>
<dbReference type="Pfam" id="PF07019">
    <property type="entry name" value="EMC6"/>
    <property type="match status" value="1"/>
</dbReference>
<evidence type="ECO:0000256" key="3">
    <source>
        <dbReference type="ARBA" id="ARBA00022692"/>
    </source>
</evidence>
<evidence type="ECO:0008006" key="10">
    <source>
        <dbReference type="Google" id="ProtNLM"/>
    </source>
</evidence>
<name>A0A9W8L4Q1_9FUNG</name>
<dbReference type="EMBL" id="JANBTX010000047">
    <property type="protein sequence ID" value="KAJ2688423.1"/>
    <property type="molecule type" value="Genomic_DNA"/>
</dbReference>
<proteinExistence type="inferred from homology"/>
<feature type="transmembrane region" description="Helical" evidence="7">
    <location>
        <begin position="31"/>
        <end position="52"/>
    </location>
</feature>
<accession>A0A9W8L4Q1</accession>
<keyword evidence="6 7" id="KW-0472">Membrane</keyword>